<feature type="region of interest" description="Disordered" evidence="1">
    <location>
        <begin position="32"/>
        <end position="64"/>
    </location>
</feature>
<evidence type="ECO:0000313" key="3">
    <source>
        <dbReference type="Proteomes" id="UP001274830"/>
    </source>
</evidence>
<dbReference type="Proteomes" id="UP001274830">
    <property type="component" value="Unassembled WGS sequence"/>
</dbReference>
<organism evidence="2 3">
    <name type="scientific">Recurvomyces mirabilis</name>
    <dbReference type="NCBI Taxonomy" id="574656"/>
    <lineage>
        <taxon>Eukaryota</taxon>
        <taxon>Fungi</taxon>
        <taxon>Dikarya</taxon>
        <taxon>Ascomycota</taxon>
        <taxon>Pezizomycotina</taxon>
        <taxon>Dothideomycetes</taxon>
        <taxon>Dothideomycetidae</taxon>
        <taxon>Mycosphaerellales</taxon>
        <taxon>Teratosphaeriaceae</taxon>
        <taxon>Recurvomyces</taxon>
    </lineage>
</organism>
<accession>A0AAE0TPX4</accession>
<dbReference type="EMBL" id="JAUTXT010000042">
    <property type="protein sequence ID" value="KAK3671543.1"/>
    <property type="molecule type" value="Genomic_DNA"/>
</dbReference>
<reference evidence="2" key="1">
    <citation type="submission" date="2023-07" db="EMBL/GenBank/DDBJ databases">
        <title>Black Yeasts Isolated from many extreme environments.</title>
        <authorList>
            <person name="Coleine C."/>
            <person name="Stajich J.E."/>
            <person name="Selbmann L."/>
        </authorList>
    </citation>
    <scope>NUCLEOTIDE SEQUENCE</scope>
    <source>
        <strain evidence="2">CCFEE 5485</strain>
    </source>
</reference>
<gene>
    <name evidence="2" type="ORF">LTR78_008643</name>
</gene>
<protein>
    <submittedName>
        <fullName evidence="2">Uncharacterized protein</fullName>
    </submittedName>
</protein>
<proteinExistence type="predicted"/>
<feature type="region of interest" description="Disordered" evidence="1">
    <location>
        <begin position="133"/>
        <end position="166"/>
    </location>
</feature>
<name>A0AAE0TPX4_9PEZI</name>
<dbReference type="AlphaFoldDB" id="A0AAE0TPX4"/>
<sequence length="166" mass="18758">MADLGRKDSVFDRRVSVYDMLLALPATALIEKASTEPEVPKPKPVASPVVRPQNSKDLSAHRRPQLPLFPRLRRSLPLAGSFSWSSHSWRERTTIDQSYVSAFRVDNFDDDFMKANAQAPGLLTLLQAAAEMEHAHASHRRKPSARHARKEQMRYRFVASPQSAKV</sequence>
<evidence type="ECO:0000256" key="1">
    <source>
        <dbReference type="SAM" id="MobiDB-lite"/>
    </source>
</evidence>
<feature type="compositionally biased region" description="Basic residues" evidence="1">
    <location>
        <begin position="137"/>
        <end position="149"/>
    </location>
</feature>
<keyword evidence="3" id="KW-1185">Reference proteome</keyword>
<evidence type="ECO:0000313" key="2">
    <source>
        <dbReference type="EMBL" id="KAK3671543.1"/>
    </source>
</evidence>
<comment type="caution">
    <text evidence="2">The sequence shown here is derived from an EMBL/GenBank/DDBJ whole genome shotgun (WGS) entry which is preliminary data.</text>
</comment>